<evidence type="ECO:0000313" key="13">
    <source>
        <dbReference type="EMBL" id="CAG9815755.1"/>
    </source>
</evidence>
<dbReference type="Gene3D" id="2.40.110.10">
    <property type="entry name" value="Butyryl-CoA Dehydrogenase, subunit A, domain 2"/>
    <property type="match status" value="1"/>
</dbReference>
<evidence type="ECO:0000256" key="7">
    <source>
        <dbReference type="ARBA" id="ARBA00023002"/>
    </source>
</evidence>
<dbReference type="InterPro" id="IPR036250">
    <property type="entry name" value="AcylCo_DH-like_C"/>
</dbReference>
<accession>A0A9N9SB18</accession>
<reference evidence="13" key="2">
    <citation type="submission" date="2022-10" db="EMBL/GenBank/DDBJ databases">
        <authorList>
            <consortium name="ENA_rothamsted_submissions"/>
            <consortium name="culmorum"/>
            <person name="King R."/>
        </authorList>
    </citation>
    <scope>NUCLEOTIDE SEQUENCE</scope>
</reference>
<dbReference type="InterPro" id="IPR006091">
    <property type="entry name" value="Acyl-CoA_Oxase/DH_mid-dom"/>
</dbReference>
<dbReference type="GO" id="GO:0050660">
    <property type="term" value="F:flavin adenine dinucleotide binding"/>
    <property type="evidence" value="ECO:0007669"/>
    <property type="project" value="InterPro"/>
</dbReference>
<dbReference type="InterPro" id="IPR046373">
    <property type="entry name" value="Acyl-CoA_Oxase/DH_mid-dom_sf"/>
</dbReference>
<keyword evidence="14" id="KW-1185">Reference proteome</keyword>
<evidence type="ECO:0000256" key="3">
    <source>
        <dbReference type="ARBA" id="ARBA00009347"/>
    </source>
</evidence>
<evidence type="ECO:0000259" key="11">
    <source>
        <dbReference type="Pfam" id="PF02770"/>
    </source>
</evidence>
<feature type="domain" description="Acyl-CoA dehydrogenase/oxidase C-terminal" evidence="10">
    <location>
        <begin position="315"/>
        <end position="448"/>
    </location>
</feature>
<organism evidence="13 14">
    <name type="scientific">Phaedon cochleariae</name>
    <name type="common">Mustard beetle</name>
    <dbReference type="NCBI Taxonomy" id="80249"/>
    <lineage>
        <taxon>Eukaryota</taxon>
        <taxon>Metazoa</taxon>
        <taxon>Ecdysozoa</taxon>
        <taxon>Arthropoda</taxon>
        <taxon>Hexapoda</taxon>
        <taxon>Insecta</taxon>
        <taxon>Pterygota</taxon>
        <taxon>Neoptera</taxon>
        <taxon>Endopterygota</taxon>
        <taxon>Coleoptera</taxon>
        <taxon>Polyphaga</taxon>
        <taxon>Cucujiformia</taxon>
        <taxon>Chrysomeloidea</taxon>
        <taxon>Chrysomelidae</taxon>
        <taxon>Chrysomelinae</taxon>
        <taxon>Chrysomelini</taxon>
        <taxon>Phaedon</taxon>
    </lineage>
</organism>
<dbReference type="Pfam" id="PF00441">
    <property type="entry name" value="Acyl-CoA_dh_1"/>
    <property type="match status" value="1"/>
</dbReference>
<dbReference type="AlphaFoldDB" id="A0A9N9SB18"/>
<name>A0A9N9SB18_PHACE</name>
<comment type="subcellular location">
    <subcellularLocation>
        <location evidence="2">Mitochondrion</location>
    </subcellularLocation>
</comment>
<proteinExistence type="inferred from homology"/>
<dbReference type="Pfam" id="PF02770">
    <property type="entry name" value="Acyl-CoA_dh_M"/>
    <property type="match status" value="1"/>
</dbReference>
<dbReference type="GO" id="GO:0005739">
    <property type="term" value="C:mitochondrion"/>
    <property type="evidence" value="ECO:0007669"/>
    <property type="project" value="UniProtKB-SubCell"/>
</dbReference>
<evidence type="ECO:0000256" key="8">
    <source>
        <dbReference type="ARBA" id="ARBA00023128"/>
    </source>
</evidence>
<dbReference type="Gene3D" id="1.20.140.10">
    <property type="entry name" value="Butyryl-CoA Dehydrogenase, subunit A, domain 3"/>
    <property type="match status" value="2"/>
</dbReference>
<evidence type="ECO:0000256" key="5">
    <source>
        <dbReference type="ARBA" id="ARBA00022827"/>
    </source>
</evidence>
<keyword evidence="4 9" id="KW-0285">Flavoprotein</keyword>
<dbReference type="Proteomes" id="UP001153737">
    <property type="component" value="Chromosome 12"/>
</dbReference>
<evidence type="ECO:0000256" key="9">
    <source>
        <dbReference type="RuleBase" id="RU362125"/>
    </source>
</evidence>
<gene>
    <name evidence="13" type="ORF">PHAECO_LOCUS3331</name>
</gene>
<evidence type="ECO:0000256" key="6">
    <source>
        <dbReference type="ARBA" id="ARBA00022946"/>
    </source>
</evidence>
<keyword evidence="5 9" id="KW-0274">FAD</keyword>
<dbReference type="GO" id="GO:0006631">
    <property type="term" value="P:fatty acid metabolic process"/>
    <property type="evidence" value="ECO:0007669"/>
    <property type="project" value="UniProtKB-ARBA"/>
</dbReference>
<protein>
    <recommendedName>
        <fullName evidence="15">Acyl-CoA dehydrogenase family member 9, mitochondrial</fullName>
    </recommendedName>
</protein>
<dbReference type="Pfam" id="PF21343">
    <property type="entry name" value="ACAD9-ACADV_C"/>
    <property type="match status" value="1"/>
</dbReference>
<evidence type="ECO:0000313" key="14">
    <source>
        <dbReference type="Proteomes" id="UP001153737"/>
    </source>
</evidence>
<evidence type="ECO:0000256" key="2">
    <source>
        <dbReference type="ARBA" id="ARBA00004173"/>
    </source>
</evidence>
<dbReference type="OrthoDB" id="354at2759"/>
<evidence type="ECO:0000256" key="1">
    <source>
        <dbReference type="ARBA" id="ARBA00001974"/>
    </source>
</evidence>
<dbReference type="GO" id="GO:0003995">
    <property type="term" value="F:acyl-CoA dehydrogenase activity"/>
    <property type="evidence" value="ECO:0007669"/>
    <property type="project" value="TreeGrafter"/>
</dbReference>
<dbReference type="InterPro" id="IPR009075">
    <property type="entry name" value="AcylCo_DH/oxidase_C"/>
</dbReference>
<sequence length="634" mass="71903">MSISRVVTRTILLKNKLSYELSATYCSSQVAVKESEENQLKQFETLYNITKKVRTKKPQKPPFVKNLMLGKFDTDILTYPELEKEDVEDLEANVSLVRKLVHQNHVVDYNSLDKTFRQNLSDHRAIGLQASQFINGRECNVTESLAFLEALSEHKIRYSILNNEQLGAHSFVKFGSDQLKTKYLHEIMKGNLLSALCFTECGAIDLSQFKTTAKLSSDSKTWILNGTKTWVVNGTSADIFIVLALTKTIVRDIIKEPKFSAFVVERNSPGISIHRNDSTGIETADITFTNVEIPVENILGQVHKAQDMLSSLTTEYRVSLGSLGITLTKKILNNLTKDILDRSDDAYQLYKMDAVREKIGEIVTSLYAMESITYLTSGLIDSYENQDVEVEGAIVKIFASENVLNASMTSLSLIGSPSVSDSHWANICHRDAVQLSLLNETNDSLKMILALLGLQHAGVELNEYIDRIRNPLFHSGLALRRMWTTRRNVEDNPKLDLELREYLHPSSLIASKHLEYCVKRLEFATEILLARHGPEIVNQHMDLRRLAAVMIDIYAMTACLGRASRSYCIGLQHGDYEMLIANSFCNYAMERVKANVMSIYVGEYKTNDVNFRAISKRVFKFKEYFLKHPLSRNF</sequence>
<feature type="domain" description="Acyl-CoA oxidase/dehydrogenase middle" evidence="11">
    <location>
        <begin position="198"/>
        <end position="291"/>
    </location>
</feature>
<keyword evidence="8" id="KW-0496">Mitochondrion</keyword>
<comment type="similarity">
    <text evidence="3 9">Belongs to the acyl-CoA dehydrogenase family.</text>
</comment>
<evidence type="ECO:0000259" key="12">
    <source>
        <dbReference type="Pfam" id="PF21343"/>
    </source>
</evidence>
<evidence type="ECO:0000256" key="4">
    <source>
        <dbReference type="ARBA" id="ARBA00022630"/>
    </source>
</evidence>
<dbReference type="SUPFAM" id="SSF56645">
    <property type="entry name" value="Acyl-CoA dehydrogenase NM domain-like"/>
    <property type="match status" value="1"/>
</dbReference>
<dbReference type="Gene3D" id="1.10.540.10">
    <property type="entry name" value="Acyl-CoA dehydrogenase/oxidase, N-terminal domain"/>
    <property type="match status" value="1"/>
</dbReference>
<keyword evidence="6" id="KW-0809">Transit peptide</keyword>
<comment type="cofactor">
    <cofactor evidence="1 9">
        <name>FAD</name>
        <dbReference type="ChEBI" id="CHEBI:57692"/>
    </cofactor>
</comment>
<keyword evidence="7 9" id="KW-0560">Oxidoreductase</keyword>
<dbReference type="SUPFAM" id="SSF47203">
    <property type="entry name" value="Acyl-CoA dehydrogenase C-terminal domain-like"/>
    <property type="match status" value="1"/>
</dbReference>
<dbReference type="EMBL" id="OU896718">
    <property type="protein sequence ID" value="CAG9815755.1"/>
    <property type="molecule type" value="Genomic_DNA"/>
</dbReference>
<dbReference type="InterPro" id="IPR037069">
    <property type="entry name" value="AcylCoA_DH/ox_N_sf"/>
</dbReference>
<evidence type="ECO:0000259" key="10">
    <source>
        <dbReference type="Pfam" id="PF00441"/>
    </source>
</evidence>
<evidence type="ECO:0008006" key="15">
    <source>
        <dbReference type="Google" id="ProtNLM"/>
    </source>
</evidence>
<reference evidence="13" key="1">
    <citation type="submission" date="2022-01" db="EMBL/GenBank/DDBJ databases">
        <authorList>
            <person name="King R."/>
        </authorList>
    </citation>
    <scope>NUCLEOTIDE SEQUENCE</scope>
</reference>
<dbReference type="InterPro" id="IPR049448">
    <property type="entry name" value="ACAD9/ACADV-like_C"/>
</dbReference>
<dbReference type="InterPro" id="IPR009100">
    <property type="entry name" value="AcylCoA_DH/oxidase_NM_dom_sf"/>
</dbReference>
<dbReference type="PANTHER" id="PTHR43884:SF9">
    <property type="entry name" value="COMPLEX I ASSEMBLY FACTOR ACAD9, MITOCHONDRIAL"/>
    <property type="match status" value="1"/>
</dbReference>
<dbReference type="PANTHER" id="PTHR43884">
    <property type="entry name" value="ACYL-COA DEHYDROGENASE"/>
    <property type="match status" value="1"/>
</dbReference>
<feature type="domain" description="ACAD9/ACADV-like C-terminal" evidence="12">
    <location>
        <begin position="511"/>
        <end position="623"/>
    </location>
</feature>